<accession>A0A1H4B0W1</accession>
<gene>
    <name evidence="2" type="ORF">SAMN04487924_1069</name>
</gene>
<evidence type="ECO:0000256" key="1">
    <source>
        <dbReference type="SAM" id="SignalP"/>
    </source>
</evidence>
<dbReference type="EMBL" id="FNRP01000006">
    <property type="protein sequence ID" value="SEA41791.1"/>
    <property type="molecule type" value="Genomic_DNA"/>
</dbReference>
<evidence type="ECO:0000313" key="3">
    <source>
        <dbReference type="Proteomes" id="UP000183040"/>
    </source>
</evidence>
<evidence type="ECO:0000313" key="2">
    <source>
        <dbReference type="EMBL" id="SEA41791.1"/>
    </source>
</evidence>
<sequence length="255" mass="28826">MKAKNIVLAGIIACIGLSQLASCQEEGLVMNSNDVSYVAFAKDMTKDTTRVCFEFYALEEGMDVKIAEVPIEVSVIGRIQDKDLEFTLSVDTEKSTFPMSQCILPEKCTIKHGQLLDTIYVKLKNSEDLKESTKLLVLKINEEGEVREGVVSNSRAVIAATDELIKPEWWDYKDLFDGEYSSVDQYYLGEYSKTKYRLFLKILQDNDDILFDGKDRGKLRKYALLLKYKVAEINADAEEPLKDEYGNIIEVPVAG</sequence>
<keyword evidence="1" id="KW-0732">Signal</keyword>
<proteinExistence type="predicted"/>
<evidence type="ECO:0008006" key="4">
    <source>
        <dbReference type="Google" id="ProtNLM"/>
    </source>
</evidence>
<feature type="signal peptide" evidence="1">
    <location>
        <begin position="1"/>
        <end position="23"/>
    </location>
</feature>
<dbReference type="Proteomes" id="UP000183040">
    <property type="component" value="Unassembled WGS sequence"/>
</dbReference>
<dbReference type="RefSeq" id="WP_074705659.1">
    <property type="nucleotide sequence ID" value="NZ_FNRP01000006.1"/>
</dbReference>
<name>A0A1H4B0W1_9BACE</name>
<dbReference type="InterPro" id="IPR032299">
    <property type="entry name" value="DUF4843"/>
</dbReference>
<protein>
    <recommendedName>
        <fullName evidence="4">DUF4843 domain-containing protein</fullName>
    </recommendedName>
</protein>
<organism evidence="2 3">
    <name type="scientific">Bacteroides xylanisolvens</name>
    <dbReference type="NCBI Taxonomy" id="371601"/>
    <lineage>
        <taxon>Bacteria</taxon>
        <taxon>Pseudomonadati</taxon>
        <taxon>Bacteroidota</taxon>
        <taxon>Bacteroidia</taxon>
        <taxon>Bacteroidales</taxon>
        <taxon>Bacteroidaceae</taxon>
        <taxon>Bacteroides</taxon>
    </lineage>
</organism>
<feature type="chain" id="PRO_5010384324" description="DUF4843 domain-containing protein" evidence="1">
    <location>
        <begin position="24"/>
        <end position="255"/>
    </location>
</feature>
<reference evidence="2 3" key="1">
    <citation type="submission" date="2016-10" db="EMBL/GenBank/DDBJ databases">
        <authorList>
            <person name="de Groot N.N."/>
        </authorList>
    </citation>
    <scope>NUCLEOTIDE SEQUENCE [LARGE SCALE GENOMIC DNA]</scope>
    <source>
        <strain evidence="2 3">NLAE-zl-G339</strain>
    </source>
</reference>
<dbReference type="Pfam" id="PF16132">
    <property type="entry name" value="DUF4843"/>
    <property type="match status" value="1"/>
</dbReference>
<dbReference type="AlphaFoldDB" id="A0A1H4B0W1"/>